<keyword evidence="3" id="KW-1185">Reference proteome</keyword>
<feature type="compositionally biased region" description="Basic and acidic residues" evidence="1">
    <location>
        <begin position="21"/>
        <end position="37"/>
    </location>
</feature>
<name>A0A8H6NXQ1_9PEZI</name>
<gene>
    <name evidence="2" type="ORF">CMUS01_01064</name>
</gene>
<accession>A0A8H6NXQ1</accession>
<proteinExistence type="predicted"/>
<dbReference type="AlphaFoldDB" id="A0A8H6NXQ1"/>
<protein>
    <submittedName>
        <fullName evidence="2">Uncharacterized protein</fullName>
    </submittedName>
</protein>
<reference evidence="2" key="1">
    <citation type="journal article" date="2020" name="Phytopathology">
        <title>Genome Sequence Resources of Colletotrichum truncatum, C. plurivorum, C. musicola, and C. sojae: Four Species Pathogenic to Soybean (Glycine max).</title>
        <authorList>
            <person name="Rogerio F."/>
            <person name="Boufleur T.R."/>
            <person name="Ciampi-Guillardi M."/>
            <person name="Sukno S.A."/>
            <person name="Thon M.R."/>
            <person name="Massola Junior N.S."/>
            <person name="Baroncelli R."/>
        </authorList>
    </citation>
    <scope>NUCLEOTIDE SEQUENCE</scope>
    <source>
        <strain evidence="2">LFN0074</strain>
    </source>
</reference>
<dbReference type="Proteomes" id="UP000639643">
    <property type="component" value="Unassembled WGS sequence"/>
</dbReference>
<organism evidence="2 3">
    <name type="scientific">Colletotrichum musicola</name>
    <dbReference type="NCBI Taxonomy" id="2175873"/>
    <lineage>
        <taxon>Eukaryota</taxon>
        <taxon>Fungi</taxon>
        <taxon>Dikarya</taxon>
        <taxon>Ascomycota</taxon>
        <taxon>Pezizomycotina</taxon>
        <taxon>Sordariomycetes</taxon>
        <taxon>Hypocreomycetidae</taxon>
        <taxon>Glomerellales</taxon>
        <taxon>Glomerellaceae</taxon>
        <taxon>Colletotrichum</taxon>
        <taxon>Colletotrichum orchidearum species complex</taxon>
    </lineage>
</organism>
<evidence type="ECO:0000313" key="3">
    <source>
        <dbReference type="Proteomes" id="UP000639643"/>
    </source>
</evidence>
<comment type="caution">
    <text evidence="2">The sequence shown here is derived from an EMBL/GenBank/DDBJ whole genome shotgun (WGS) entry which is preliminary data.</text>
</comment>
<sequence length="99" mass="10659">MKTADASQDFIDECGSCRGTIEPRSDPHARDGREPVGRKRVQQCSRSRSPKVEDDPGRPACVRAARGGKNRQEWTAGCEAGPVPYRGGKTEATAASVDD</sequence>
<feature type="region of interest" description="Disordered" evidence="1">
    <location>
        <begin position="1"/>
        <end position="99"/>
    </location>
</feature>
<evidence type="ECO:0000313" key="2">
    <source>
        <dbReference type="EMBL" id="KAF6844489.1"/>
    </source>
</evidence>
<evidence type="ECO:0000256" key="1">
    <source>
        <dbReference type="SAM" id="MobiDB-lite"/>
    </source>
</evidence>
<dbReference type="EMBL" id="WIGM01000016">
    <property type="protein sequence ID" value="KAF6844489.1"/>
    <property type="molecule type" value="Genomic_DNA"/>
</dbReference>